<comment type="caution">
    <text evidence="3">The sequence shown here is derived from an EMBL/GenBank/DDBJ whole genome shotgun (WGS) entry which is preliminary data.</text>
</comment>
<gene>
    <name evidence="3" type="ORF">Q5716_08525</name>
</gene>
<feature type="compositionally biased region" description="Low complexity" evidence="1">
    <location>
        <begin position="229"/>
        <end position="238"/>
    </location>
</feature>
<feature type="region of interest" description="Disordered" evidence="1">
    <location>
        <begin position="1"/>
        <end position="149"/>
    </location>
</feature>
<feature type="compositionally biased region" description="Polar residues" evidence="1">
    <location>
        <begin position="353"/>
        <end position="366"/>
    </location>
</feature>
<dbReference type="Proteomes" id="UP001241072">
    <property type="component" value="Unassembled WGS sequence"/>
</dbReference>
<keyword evidence="2" id="KW-1133">Transmembrane helix</keyword>
<dbReference type="EMBL" id="JAUQUB010000001">
    <property type="protein sequence ID" value="MDO7882266.1"/>
    <property type="molecule type" value="Genomic_DNA"/>
</dbReference>
<organism evidence="3 4">
    <name type="scientific">Antiquaquibacter soli</name>
    <dbReference type="NCBI Taxonomy" id="3064523"/>
    <lineage>
        <taxon>Bacteria</taxon>
        <taxon>Bacillati</taxon>
        <taxon>Actinomycetota</taxon>
        <taxon>Actinomycetes</taxon>
        <taxon>Micrococcales</taxon>
        <taxon>Microbacteriaceae</taxon>
        <taxon>Antiquaquibacter</taxon>
    </lineage>
</organism>
<feature type="region of interest" description="Disordered" evidence="1">
    <location>
        <begin position="329"/>
        <end position="366"/>
    </location>
</feature>
<evidence type="ECO:0000313" key="4">
    <source>
        <dbReference type="Proteomes" id="UP001241072"/>
    </source>
</evidence>
<feature type="compositionally biased region" description="Basic and acidic residues" evidence="1">
    <location>
        <begin position="121"/>
        <end position="136"/>
    </location>
</feature>
<reference evidence="3 4" key="1">
    <citation type="submission" date="2023-07" db="EMBL/GenBank/DDBJ databases">
        <title>Protaetiibacter sp. nov WY-16 isolated from soil.</title>
        <authorList>
            <person name="Liu B."/>
            <person name="Wan Y."/>
        </authorList>
    </citation>
    <scope>NUCLEOTIDE SEQUENCE [LARGE SCALE GENOMIC DNA]</scope>
    <source>
        <strain evidence="3 4">WY-16</strain>
    </source>
</reference>
<keyword evidence="2" id="KW-0472">Membrane</keyword>
<evidence type="ECO:0000313" key="3">
    <source>
        <dbReference type="EMBL" id="MDO7882266.1"/>
    </source>
</evidence>
<keyword evidence="2" id="KW-0812">Transmembrane</keyword>
<evidence type="ECO:0000256" key="1">
    <source>
        <dbReference type="SAM" id="MobiDB-lite"/>
    </source>
</evidence>
<feature type="transmembrane region" description="Helical" evidence="2">
    <location>
        <begin position="478"/>
        <end position="502"/>
    </location>
</feature>
<accession>A0ABT9BR51</accession>
<dbReference type="RefSeq" id="WP_305002645.1">
    <property type="nucleotide sequence ID" value="NZ_JAUQUB010000001.1"/>
</dbReference>
<feature type="compositionally biased region" description="Pro residues" evidence="1">
    <location>
        <begin position="329"/>
        <end position="338"/>
    </location>
</feature>
<keyword evidence="4" id="KW-1185">Reference proteome</keyword>
<evidence type="ECO:0000256" key="2">
    <source>
        <dbReference type="SAM" id="Phobius"/>
    </source>
</evidence>
<name>A0ABT9BR51_9MICO</name>
<feature type="compositionally biased region" description="Low complexity" evidence="1">
    <location>
        <begin position="263"/>
        <end position="287"/>
    </location>
</feature>
<feature type="region of interest" description="Disordered" evidence="1">
    <location>
        <begin position="229"/>
        <end position="307"/>
    </location>
</feature>
<sequence>MTTFQDQQPQSRRAARQSERAENAEPAVGVYSDPSAPREMWDTTARRAAQLQQTPAQPGSAPQSGGRRAAAPSGEPLDYVTQQKPAIPTYDGPSFRPRGTTPEPGQDALPPTQAMPVADRPAFRPRDFSPEGRRSAAPDAPVTAIPGWTEPIEPLAAADLDYQTEGRVTPSAAVAPSVPEAPIAAVPPTIAPAAVAPVEHIEPPISAIPESVAPEHTLTRRELRALQAAEAAAAVPELQEPPRPEPVAPSDEEQAWPFANLVAGSAPSGTEPPAASAPAPSVAPESAQPISTLPTSAPEPEPNTGLTNALNEFDWLAGQHDAPSIPPVVPAAPDPAPAPVAEEASPWTPPQGHWSTQLQQDDPSQPIETTLSRTVGSGSATTSALVLPIIPDGDIRGPLTGTGEIMLTGSIDLPHSLAATGASARLEHEGIDRLFESHDAELVSTDSAPVSAIKAVSTQSGSNIGHAPKPKGNRALTALLIAAASMAVVVVGLLVVALAVGVF</sequence>
<proteinExistence type="predicted"/>
<protein>
    <submittedName>
        <fullName evidence="3">Uncharacterized protein</fullName>
    </submittedName>
</protein>
<feature type="compositionally biased region" description="Polar residues" evidence="1">
    <location>
        <begin position="50"/>
        <end position="63"/>
    </location>
</feature>